<evidence type="ECO:0000256" key="2">
    <source>
        <dbReference type="ARBA" id="ARBA00022553"/>
    </source>
</evidence>
<comment type="caution">
    <text evidence="7">The sequence shown here is derived from an EMBL/GenBank/DDBJ whole genome shotgun (WGS) entry which is preliminary data.</text>
</comment>
<protein>
    <recommendedName>
        <fullName evidence="6">Ketosynthase family 3 (KS3) domain-containing protein</fullName>
    </recommendedName>
</protein>
<proteinExistence type="inferred from homology"/>
<evidence type="ECO:0000313" key="8">
    <source>
        <dbReference type="Proteomes" id="UP000722485"/>
    </source>
</evidence>
<feature type="domain" description="Ketosynthase family 3 (KS3)" evidence="6">
    <location>
        <begin position="1"/>
        <end position="408"/>
    </location>
</feature>
<dbReference type="Gene3D" id="3.40.47.10">
    <property type="match status" value="1"/>
</dbReference>
<accession>A0A9P5HLU7</accession>
<dbReference type="PROSITE" id="PS52004">
    <property type="entry name" value="KS3_2"/>
    <property type="match status" value="1"/>
</dbReference>
<dbReference type="Pfam" id="PF02801">
    <property type="entry name" value="Ketoacyl-synt_C"/>
    <property type="match status" value="1"/>
</dbReference>
<dbReference type="Proteomes" id="UP000722485">
    <property type="component" value="Unassembled WGS sequence"/>
</dbReference>
<dbReference type="AlphaFoldDB" id="A0A9P5HLU7"/>
<evidence type="ECO:0000259" key="6">
    <source>
        <dbReference type="PROSITE" id="PS52004"/>
    </source>
</evidence>
<dbReference type="SUPFAM" id="SSF53901">
    <property type="entry name" value="Thiolase-like"/>
    <property type="match status" value="1"/>
</dbReference>
<evidence type="ECO:0000313" key="7">
    <source>
        <dbReference type="EMBL" id="KAF7556645.1"/>
    </source>
</evidence>
<dbReference type="GO" id="GO:0004315">
    <property type="term" value="F:3-oxoacyl-[acyl-carrier-protein] synthase activity"/>
    <property type="evidence" value="ECO:0007669"/>
    <property type="project" value="InterPro"/>
</dbReference>
<dbReference type="Pfam" id="PF16197">
    <property type="entry name" value="KAsynt_C_assoc"/>
    <property type="match status" value="1"/>
</dbReference>
<gene>
    <name evidence="7" type="ORF">G7Z17_g1284</name>
</gene>
<reference evidence="7" key="1">
    <citation type="submission" date="2020-03" db="EMBL/GenBank/DDBJ databases">
        <title>Draft Genome Sequence of Cylindrodendrum hubeiense.</title>
        <authorList>
            <person name="Buettner E."/>
            <person name="Kellner H."/>
        </authorList>
    </citation>
    <scope>NUCLEOTIDE SEQUENCE</scope>
    <source>
        <strain evidence="7">IHI 201604</strain>
    </source>
</reference>
<dbReference type="OrthoDB" id="329835at2759"/>
<dbReference type="InterPro" id="IPR020841">
    <property type="entry name" value="PKS_Beta-ketoAc_synthase_dom"/>
</dbReference>
<dbReference type="PANTHER" id="PTHR43775:SF49">
    <property type="entry name" value="SYNTHASE, PUTATIVE (JCVI)-RELATED"/>
    <property type="match status" value="1"/>
</dbReference>
<dbReference type="GO" id="GO:0006633">
    <property type="term" value="P:fatty acid biosynthetic process"/>
    <property type="evidence" value="ECO:0007669"/>
    <property type="project" value="InterPro"/>
</dbReference>
<organism evidence="7 8">
    <name type="scientific">Cylindrodendrum hubeiense</name>
    <dbReference type="NCBI Taxonomy" id="595255"/>
    <lineage>
        <taxon>Eukaryota</taxon>
        <taxon>Fungi</taxon>
        <taxon>Dikarya</taxon>
        <taxon>Ascomycota</taxon>
        <taxon>Pezizomycotina</taxon>
        <taxon>Sordariomycetes</taxon>
        <taxon>Hypocreomycetidae</taxon>
        <taxon>Hypocreales</taxon>
        <taxon>Nectriaceae</taxon>
        <taxon>Cylindrodendrum</taxon>
    </lineage>
</organism>
<dbReference type="InterPro" id="IPR050091">
    <property type="entry name" value="PKS_NRPS_Biosynth_Enz"/>
</dbReference>
<dbReference type="InterPro" id="IPR016039">
    <property type="entry name" value="Thiolase-like"/>
</dbReference>
<keyword evidence="1" id="KW-0596">Phosphopantetheine</keyword>
<dbReference type="CDD" id="cd00833">
    <property type="entry name" value="PKS"/>
    <property type="match status" value="1"/>
</dbReference>
<evidence type="ECO:0000256" key="3">
    <source>
        <dbReference type="ARBA" id="ARBA00022679"/>
    </source>
</evidence>
<keyword evidence="4" id="KW-0511">Multifunctional enzyme</keyword>
<evidence type="ECO:0000256" key="1">
    <source>
        <dbReference type="ARBA" id="ARBA00022450"/>
    </source>
</evidence>
<dbReference type="PANTHER" id="PTHR43775">
    <property type="entry name" value="FATTY ACID SYNTHASE"/>
    <property type="match status" value="1"/>
</dbReference>
<dbReference type="GO" id="GO:0004312">
    <property type="term" value="F:fatty acid synthase activity"/>
    <property type="evidence" value="ECO:0007669"/>
    <property type="project" value="TreeGrafter"/>
</dbReference>
<evidence type="ECO:0000256" key="5">
    <source>
        <dbReference type="RuleBase" id="RU003694"/>
    </source>
</evidence>
<dbReference type="Pfam" id="PF00109">
    <property type="entry name" value="ketoacyl-synt"/>
    <property type="match status" value="1"/>
</dbReference>
<keyword evidence="8" id="KW-1185">Reference proteome</keyword>
<dbReference type="PROSITE" id="PS00606">
    <property type="entry name" value="KS3_1"/>
    <property type="match status" value="1"/>
</dbReference>
<dbReference type="InterPro" id="IPR032821">
    <property type="entry name" value="PKS_assoc"/>
</dbReference>
<dbReference type="InterPro" id="IPR014030">
    <property type="entry name" value="Ketoacyl_synth_N"/>
</dbReference>
<sequence length="408" mass="44118">MGLRLPGGVRSSEDFWELLLSKRDISVEIPKDRYNVDAFYSANRPRAVKTKRGFFLDEDLTTIDPSIGSSMANHQGLIDPQQRLLLEVVWECMESAGQTGWRGRDIGVYVGTFGEDSLELSLKDPLSINRSQVFGVNDFCLSNRISYEYDLRGPSMTIKAACSASMVGLHEACQSVGSGVCSSAIVAGSSLILTPTMTTAMSESMVLSPDGECRTFDADANGFARAEAVNAVYIKRLDDAIRDGDPIRAVIRSTMINSNGQSTKMAKPSAELQEALIRKAYKHAGITDIARTALFEAHGTGTQAGDAVETVAIARAFGGNGVYISAVKPNVGHSEGASGLTSIIKAVLCLEKRMIPPNMRFSKPNPNIPFKKGNLRVTDELLPWPQDREERVSVNSFGIGGSNAHVSF</sequence>
<evidence type="ECO:0000256" key="4">
    <source>
        <dbReference type="ARBA" id="ARBA00023268"/>
    </source>
</evidence>
<dbReference type="SMART" id="SM00825">
    <property type="entry name" value="PKS_KS"/>
    <property type="match status" value="1"/>
</dbReference>
<keyword evidence="2" id="KW-0597">Phosphoprotein</keyword>
<dbReference type="InterPro" id="IPR018201">
    <property type="entry name" value="Ketoacyl_synth_AS"/>
</dbReference>
<dbReference type="EMBL" id="JAANBB010000010">
    <property type="protein sequence ID" value="KAF7556645.1"/>
    <property type="molecule type" value="Genomic_DNA"/>
</dbReference>
<keyword evidence="3 5" id="KW-0808">Transferase</keyword>
<comment type="similarity">
    <text evidence="5">Belongs to the thiolase-like superfamily. Beta-ketoacyl-ACP synthases family.</text>
</comment>
<name>A0A9P5HLU7_9HYPO</name>
<dbReference type="GO" id="GO:0044550">
    <property type="term" value="P:secondary metabolite biosynthetic process"/>
    <property type="evidence" value="ECO:0007669"/>
    <property type="project" value="TreeGrafter"/>
</dbReference>
<dbReference type="InterPro" id="IPR014031">
    <property type="entry name" value="Ketoacyl_synth_C"/>
</dbReference>